<reference evidence="2 3" key="1">
    <citation type="submission" date="2021-02" db="EMBL/GenBank/DDBJ databases">
        <title>Characterization of Marinitoga sp. nov. str. BP5-C20A.</title>
        <authorList>
            <person name="Erauso G."/>
            <person name="Postec A."/>
        </authorList>
    </citation>
    <scope>NUCLEOTIDE SEQUENCE [LARGE SCALE GENOMIC DNA]</scope>
    <source>
        <strain evidence="2 3">BP5-C20A</strain>
    </source>
</reference>
<accession>A0ABY8PS03</accession>
<keyword evidence="3" id="KW-1185">Reference proteome</keyword>
<proteinExistence type="predicted"/>
<evidence type="ECO:0000313" key="3">
    <source>
        <dbReference type="Proteomes" id="UP001232493"/>
    </source>
</evidence>
<dbReference type="PANTHER" id="PTHR36934">
    <property type="entry name" value="BLR0278 PROTEIN"/>
    <property type="match status" value="1"/>
</dbReference>
<dbReference type="InterPro" id="IPR029069">
    <property type="entry name" value="HotDog_dom_sf"/>
</dbReference>
<evidence type="ECO:0000259" key="1">
    <source>
        <dbReference type="Pfam" id="PF22636"/>
    </source>
</evidence>
<dbReference type="InterPro" id="IPR054485">
    <property type="entry name" value="FlK-like_dom"/>
</dbReference>
<organism evidence="2 3">
    <name type="scientific">Marinitoga aeolica</name>
    <dbReference type="NCBI Taxonomy" id="2809031"/>
    <lineage>
        <taxon>Bacteria</taxon>
        <taxon>Thermotogati</taxon>
        <taxon>Thermotogota</taxon>
        <taxon>Thermotogae</taxon>
        <taxon>Petrotogales</taxon>
        <taxon>Petrotogaceae</taxon>
        <taxon>Marinitoga</taxon>
    </lineage>
</organism>
<dbReference type="PANTHER" id="PTHR36934:SF1">
    <property type="entry name" value="THIOESTERASE DOMAIN-CONTAINING PROTEIN"/>
    <property type="match status" value="1"/>
</dbReference>
<dbReference type="RefSeq" id="WP_280999817.1">
    <property type="nucleotide sequence ID" value="NZ_CP069362.1"/>
</dbReference>
<protein>
    <recommendedName>
        <fullName evidence="1">Fluoroacetyl-CoA-specific thioesterase-like domain-containing protein</fullName>
    </recommendedName>
</protein>
<dbReference type="InterPro" id="IPR025540">
    <property type="entry name" value="FlK"/>
</dbReference>
<sequence length="141" mass="16590">MMEVIWKEIEDLEGKEYNFSFSVNDESFLWSEKEEYKDFHLLSTTALLEEIFRASTEILEPLIPEHVAVVSSAKINHIAPTPYGFKVFIKLKIVYVKENRIKFLAEVYDEMEKIAEAEFKRVIVNKKALKRRTNEKSSKLI</sequence>
<dbReference type="EMBL" id="CP069362">
    <property type="protein sequence ID" value="WGS65411.1"/>
    <property type="molecule type" value="Genomic_DNA"/>
</dbReference>
<feature type="domain" description="Fluoroacetyl-CoA-specific thioesterase-like" evidence="1">
    <location>
        <begin position="31"/>
        <end position="127"/>
    </location>
</feature>
<dbReference type="SUPFAM" id="SSF54637">
    <property type="entry name" value="Thioesterase/thiol ester dehydrase-isomerase"/>
    <property type="match status" value="1"/>
</dbReference>
<dbReference type="Pfam" id="PF22636">
    <property type="entry name" value="FlK"/>
    <property type="match status" value="1"/>
</dbReference>
<name>A0ABY8PS03_9BACT</name>
<gene>
    <name evidence="2" type="ORF">JRV97_02310</name>
</gene>
<dbReference type="Gene3D" id="3.10.129.10">
    <property type="entry name" value="Hotdog Thioesterase"/>
    <property type="match status" value="1"/>
</dbReference>
<evidence type="ECO:0000313" key="2">
    <source>
        <dbReference type="EMBL" id="WGS65411.1"/>
    </source>
</evidence>
<dbReference type="Proteomes" id="UP001232493">
    <property type="component" value="Chromosome"/>
</dbReference>